<evidence type="ECO:0000313" key="3">
    <source>
        <dbReference type="Proteomes" id="UP001589575"/>
    </source>
</evidence>
<keyword evidence="3" id="KW-1185">Reference proteome</keyword>
<evidence type="ECO:0000313" key="1">
    <source>
        <dbReference type="EMBL" id="MFB9075244.1"/>
    </source>
</evidence>
<accession>A0ABV5G9S2</accession>
<dbReference type="EMBL" id="JBHMFI010000023">
    <property type="protein sequence ID" value="MFB9075704.1"/>
    <property type="molecule type" value="Genomic_DNA"/>
</dbReference>
<protein>
    <submittedName>
        <fullName evidence="2">Uncharacterized protein</fullName>
    </submittedName>
</protein>
<reference evidence="2 3" key="1">
    <citation type="submission" date="2024-09" db="EMBL/GenBank/DDBJ databases">
        <authorList>
            <person name="Sun Q."/>
            <person name="Mori K."/>
        </authorList>
    </citation>
    <scope>NUCLEOTIDE SEQUENCE [LARGE SCALE GENOMIC DNA]</scope>
    <source>
        <strain evidence="2 3">CCM 7609</strain>
    </source>
</reference>
<organism evidence="2 3">
    <name type="scientific">Citricoccus parietis</name>
    <dbReference type="NCBI Taxonomy" id="592307"/>
    <lineage>
        <taxon>Bacteria</taxon>
        <taxon>Bacillati</taxon>
        <taxon>Actinomycetota</taxon>
        <taxon>Actinomycetes</taxon>
        <taxon>Micrococcales</taxon>
        <taxon>Micrococcaceae</taxon>
        <taxon>Citricoccus</taxon>
    </lineage>
</organism>
<name>A0ABV5G9S2_9MICC</name>
<sequence length="41" mass="4567">MLNSISMLSGKCSALLSRYLPHCFPLSHKAAKLCEVLLRHP</sequence>
<comment type="caution">
    <text evidence="2">The sequence shown here is derived from an EMBL/GenBank/DDBJ whole genome shotgun (WGS) entry which is preliminary data.</text>
</comment>
<proteinExistence type="predicted"/>
<dbReference type="EMBL" id="JBHMFI010000023">
    <property type="protein sequence ID" value="MFB9075244.1"/>
    <property type="molecule type" value="Genomic_DNA"/>
</dbReference>
<evidence type="ECO:0000313" key="2">
    <source>
        <dbReference type="EMBL" id="MFB9075704.1"/>
    </source>
</evidence>
<dbReference type="Proteomes" id="UP001589575">
    <property type="component" value="Unassembled WGS sequence"/>
</dbReference>
<gene>
    <name evidence="1" type="ORF">ACFFX0_30360</name>
    <name evidence="2" type="ORF">ACFFX0_32885</name>
</gene>